<dbReference type="OrthoDB" id="4062651at2759"/>
<sequence length="824" mass="94679">MTLSMAVFICSKPPKSFAKQIKGHSVDIIASRLCRVIKEKTLLKEEEVAITVSGHFNCTSYASKICGPEEADEYFSELAFLVSDWEGVVVEKIITNRKLKNLKVRGWSFQISLFNCAEHERLFGGREYEGKVFLEFSETAIKLPVSIFQDLNELRERFGIVEDSPIELRYNGRRMKGHECKIKSYLSAFLCGYNSGRIIYVFIDQDATEAEEMLSQDNEISLLFSLQDQMLLQSNETASCLNDKIIDCPIEETNGRGLVYLESELQQHRESVIQEYRMAFRNQVEEVKKILPVDVVTKSIELLCGRLSDTNEPTDWLHSFATALNVLDVDPIFLVQSFRALLGTMKRCDMDPHVDYFHRLLDSLYSNVYKKRKPSNSAVSDCHSAGKVLLNMISFVSDDHHQTLSLPLLLVEEKAQRWVESNWKSRNVTWDSYYEKKAAFIRNARNMKVVLNRRNDENPSVFGALMLGEDYGLYQMVRFKGSFMWLLELQKSGFIMGNMTSAYNAICDFLALKIILKKESDQASFLSPMEQLKRISGDPKPTPKRENRVKVLENDNPEIATGNELTPPRDPTVIVSTNKQYNVLGYFHHSRHYPHLFKAKRVTDGLSVVLKRSVHYIIKDETYLRNTIRMSSAPHATPLIDYFWDTGTADISQLGFRCFRVFVFPEMTPLMIEDSLTVSISFELLAKILISMASFVNYVHKVLYLAHSDIHPWNLLVSNNEIFICDFENAMCLGDEIWYPIGKTGFVHNDVEYLNGEAFIYVEEYLDVYSIGATLKFFANMLNDSGLEESLYFLSLSERIMKECKVINLSEVICEVKEKYFKGL</sequence>
<evidence type="ECO:0000259" key="1">
    <source>
        <dbReference type="PROSITE" id="PS50011"/>
    </source>
</evidence>
<dbReference type="EMBL" id="ML004959">
    <property type="protein sequence ID" value="RKP21396.1"/>
    <property type="molecule type" value="Genomic_DNA"/>
</dbReference>
<dbReference type="EMBL" id="KE561300">
    <property type="protein sequence ID" value="EPZ31170.1"/>
    <property type="molecule type" value="Genomic_DNA"/>
</dbReference>
<gene>
    <name evidence="2" type="ORF">O9G_001081</name>
    <name evidence="3" type="ORF">ROZALSC1DRAFT_27197</name>
</gene>
<reference evidence="2 4" key="1">
    <citation type="journal article" date="2013" name="Curr. Biol.">
        <title>Shared signatures of parasitism and phylogenomics unite Cryptomycota and microsporidia.</title>
        <authorList>
            <person name="James T.Y."/>
            <person name="Pelin A."/>
            <person name="Bonen L."/>
            <person name="Ahrendt S."/>
            <person name="Sain D."/>
            <person name="Corradi N."/>
            <person name="Stajich J.E."/>
        </authorList>
    </citation>
    <scope>NUCLEOTIDE SEQUENCE [LARGE SCALE GENOMIC DNA]</scope>
    <source>
        <strain evidence="2 4">CSF55</strain>
        <strain evidence="2 4">CSF55</strain>
    </source>
</reference>
<reference evidence="5" key="2">
    <citation type="journal article" date="2018" name="Nat. Microbiol.">
        <title>Leveraging single-cell genomics to expand the fungal tree of life.</title>
        <authorList>
            <person name="Ahrendt S.R."/>
            <person name="Quandt C.A."/>
            <person name="Ciobanu D."/>
            <person name="Clum A."/>
            <person name="Salamov A."/>
            <person name="Andreopoulos B."/>
            <person name="Cheng J.F."/>
            <person name="Woyke T."/>
            <person name="Pelin A."/>
            <person name="Henrissat B."/>
            <person name="Reynolds N.K."/>
            <person name="Benny G.L."/>
            <person name="Smith M.E."/>
            <person name="James T.Y."/>
            <person name="Grigoriev I.V."/>
        </authorList>
    </citation>
    <scope>NUCLEOTIDE SEQUENCE [LARGE SCALE GENOMIC DNA]</scope>
    <source>
        <strain evidence="5">CSF55</strain>
    </source>
</reference>
<reference evidence="3" key="3">
    <citation type="submission" date="2018-08" db="EMBL/GenBank/DDBJ databases">
        <title>Leveraging single-cell genomics to expand the Fungal Tree of Life.</title>
        <authorList>
            <consortium name="DOE Joint Genome Institute"/>
            <person name="Ahrendt S.R."/>
            <person name="Quandt C.A."/>
            <person name="Ciobanu D."/>
            <person name="Clum A."/>
            <person name="Salamov A."/>
            <person name="Andreopoulos B."/>
            <person name="Cheng J.-F."/>
            <person name="Woyke T."/>
            <person name="Pelin A."/>
            <person name="Henrissat B."/>
            <person name="Reynolds N."/>
            <person name="Benny G.L."/>
            <person name="Smith M.E."/>
            <person name="James T.Y."/>
            <person name="Grigoriev I.V."/>
        </authorList>
    </citation>
    <scope>NUCLEOTIDE SEQUENCE</scope>
    <source>
        <strain evidence="3">CSF55</strain>
    </source>
</reference>
<dbReference type="InterPro" id="IPR011009">
    <property type="entry name" value="Kinase-like_dom_sf"/>
</dbReference>
<evidence type="ECO:0000313" key="2">
    <source>
        <dbReference type="EMBL" id="EPZ31170.1"/>
    </source>
</evidence>
<organism evidence="2 4">
    <name type="scientific">Rozella allomycis (strain CSF55)</name>
    <dbReference type="NCBI Taxonomy" id="988480"/>
    <lineage>
        <taxon>Eukaryota</taxon>
        <taxon>Fungi</taxon>
        <taxon>Fungi incertae sedis</taxon>
        <taxon>Cryptomycota</taxon>
        <taxon>Cryptomycota incertae sedis</taxon>
        <taxon>Rozella</taxon>
    </lineage>
</organism>
<dbReference type="PROSITE" id="PS50011">
    <property type="entry name" value="PROTEIN_KINASE_DOM"/>
    <property type="match status" value="1"/>
</dbReference>
<evidence type="ECO:0000313" key="3">
    <source>
        <dbReference type="EMBL" id="RKP21396.1"/>
    </source>
</evidence>
<evidence type="ECO:0000313" key="5">
    <source>
        <dbReference type="Proteomes" id="UP000281549"/>
    </source>
</evidence>
<dbReference type="Proteomes" id="UP000281549">
    <property type="component" value="Unassembled WGS sequence"/>
</dbReference>
<feature type="domain" description="Protein kinase" evidence="1">
    <location>
        <begin position="451"/>
        <end position="824"/>
    </location>
</feature>
<dbReference type="Proteomes" id="UP000030755">
    <property type="component" value="Unassembled WGS sequence"/>
</dbReference>
<dbReference type="AlphaFoldDB" id="A0A075AR38"/>
<dbReference type="InterPro" id="IPR000719">
    <property type="entry name" value="Prot_kinase_dom"/>
</dbReference>
<dbReference type="GO" id="GO:0005524">
    <property type="term" value="F:ATP binding"/>
    <property type="evidence" value="ECO:0007669"/>
    <property type="project" value="InterPro"/>
</dbReference>
<dbReference type="Gene3D" id="1.10.510.10">
    <property type="entry name" value="Transferase(Phosphotransferase) domain 1"/>
    <property type="match status" value="1"/>
</dbReference>
<dbReference type="HOGENOM" id="CLU_343594_0_0_1"/>
<dbReference type="SUPFAM" id="SSF56112">
    <property type="entry name" value="Protein kinase-like (PK-like)"/>
    <property type="match status" value="1"/>
</dbReference>
<accession>A0A075AR38</accession>
<name>A0A075AR38_ROZAC</name>
<evidence type="ECO:0000313" key="4">
    <source>
        <dbReference type="Proteomes" id="UP000030755"/>
    </source>
</evidence>
<protein>
    <recommendedName>
        <fullName evidence="1">Protein kinase domain-containing protein</fullName>
    </recommendedName>
</protein>
<dbReference type="GO" id="GO:0004672">
    <property type="term" value="F:protein kinase activity"/>
    <property type="evidence" value="ECO:0007669"/>
    <property type="project" value="InterPro"/>
</dbReference>
<proteinExistence type="predicted"/>
<keyword evidence="4" id="KW-1185">Reference proteome</keyword>